<protein>
    <submittedName>
        <fullName evidence="3">Uncharacterized protein LOC111020007</fullName>
    </submittedName>
</protein>
<gene>
    <name evidence="3" type="primary">LOC111020007</name>
</gene>
<name>A0A6J1DDD5_MOMCH</name>
<organism evidence="2 3">
    <name type="scientific">Momordica charantia</name>
    <name type="common">Bitter gourd</name>
    <name type="synonym">Balsam pear</name>
    <dbReference type="NCBI Taxonomy" id="3673"/>
    <lineage>
        <taxon>Eukaryota</taxon>
        <taxon>Viridiplantae</taxon>
        <taxon>Streptophyta</taxon>
        <taxon>Embryophyta</taxon>
        <taxon>Tracheophyta</taxon>
        <taxon>Spermatophyta</taxon>
        <taxon>Magnoliopsida</taxon>
        <taxon>eudicotyledons</taxon>
        <taxon>Gunneridae</taxon>
        <taxon>Pentapetalae</taxon>
        <taxon>rosids</taxon>
        <taxon>fabids</taxon>
        <taxon>Cucurbitales</taxon>
        <taxon>Cucurbitaceae</taxon>
        <taxon>Momordiceae</taxon>
        <taxon>Momordica</taxon>
    </lineage>
</organism>
<evidence type="ECO:0000256" key="1">
    <source>
        <dbReference type="SAM" id="MobiDB-lite"/>
    </source>
</evidence>
<evidence type="ECO:0000313" key="2">
    <source>
        <dbReference type="Proteomes" id="UP000504603"/>
    </source>
</evidence>
<evidence type="ECO:0000313" key="3">
    <source>
        <dbReference type="RefSeq" id="XP_022152240.1"/>
    </source>
</evidence>
<reference evidence="3" key="1">
    <citation type="submission" date="2025-08" db="UniProtKB">
        <authorList>
            <consortium name="RefSeq"/>
        </authorList>
    </citation>
    <scope>IDENTIFICATION</scope>
    <source>
        <strain evidence="3">OHB3-1</strain>
    </source>
</reference>
<dbReference type="OrthoDB" id="1751502at2759"/>
<feature type="region of interest" description="Disordered" evidence="1">
    <location>
        <begin position="17"/>
        <end position="63"/>
    </location>
</feature>
<sequence length="168" mass="18260">MILHLYSRIDHHSSINSDGSLPSVNLTTQSSANQSSVPASSASSNDVNKHGRNQGHKFHNRRFWNNNHGRIQCQLCGRFGHTGFDRSFQGSNANSFHPNSSQFSQAAGFGFSSGFNALTLQHDLNKENQWFPDSGTSNHVISDLANLGISTEYLGDNKVLIGNGAGSQ</sequence>
<feature type="compositionally biased region" description="Basic residues" evidence="1">
    <location>
        <begin position="50"/>
        <end position="62"/>
    </location>
</feature>
<feature type="compositionally biased region" description="Low complexity" evidence="1">
    <location>
        <begin position="30"/>
        <end position="44"/>
    </location>
</feature>
<accession>A0A6J1DDD5</accession>
<proteinExistence type="predicted"/>
<dbReference type="AlphaFoldDB" id="A0A6J1DDD5"/>
<dbReference type="RefSeq" id="XP_022152240.1">
    <property type="nucleotide sequence ID" value="XM_022296548.1"/>
</dbReference>
<feature type="compositionally biased region" description="Polar residues" evidence="1">
    <location>
        <begin position="17"/>
        <end position="29"/>
    </location>
</feature>
<dbReference type="KEGG" id="mcha:111020007"/>
<keyword evidence="2" id="KW-1185">Reference proteome</keyword>
<dbReference type="Proteomes" id="UP000504603">
    <property type="component" value="Unplaced"/>
</dbReference>
<dbReference type="GeneID" id="111020007"/>